<dbReference type="Pfam" id="PF14255">
    <property type="entry name" value="Zn_ribbon_21"/>
    <property type="match status" value="1"/>
</dbReference>
<dbReference type="eggNOG" id="ENOG50331EB">
    <property type="taxonomic scope" value="Bacteria"/>
</dbReference>
<reference evidence="1 2" key="1">
    <citation type="journal article" date="2012" name="Science">
        <title>Ecological populations of bacteria act as socially cohesive units of antibiotic production and resistance.</title>
        <authorList>
            <person name="Cordero O.X."/>
            <person name="Wildschutte H."/>
            <person name="Kirkup B."/>
            <person name="Proehl S."/>
            <person name="Ngo L."/>
            <person name="Hussain F."/>
            <person name="Le Roux F."/>
            <person name="Mincer T."/>
            <person name="Polz M.F."/>
        </authorList>
    </citation>
    <scope>NUCLEOTIDE SEQUENCE [LARGE SCALE GENOMIC DNA]</scope>
    <source>
        <strain evidence="1 2">1S-45</strain>
    </source>
</reference>
<comment type="caution">
    <text evidence="1">The sequence shown here is derived from an EMBL/GenBank/DDBJ whole genome shotgun (WGS) entry which is preliminary data.</text>
</comment>
<accession>A0A1E5E6L1</accession>
<evidence type="ECO:0000313" key="1">
    <source>
        <dbReference type="EMBL" id="OEF30161.1"/>
    </source>
</evidence>
<sequence>MIKYMEKRVSCPHCGHQIGMTVDSSNGDQDFYDDCPACSHAIHLELKIENAKVQLSIGAEDHSFF</sequence>
<name>A0A1E5E6L1_9VIBR</name>
<organism evidence="1 2">
    <name type="scientific">Vibrio rumoiensis 1S-45</name>
    <dbReference type="NCBI Taxonomy" id="1188252"/>
    <lineage>
        <taxon>Bacteria</taxon>
        <taxon>Pseudomonadati</taxon>
        <taxon>Pseudomonadota</taxon>
        <taxon>Gammaproteobacteria</taxon>
        <taxon>Vibrionales</taxon>
        <taxon>Vibrionaceae</taxon>
        <taxon>Vibrio</taxon>
    </lineage>
</organism>
<dbReference type="AlphaFoldDB" id="A0A1E5E6L1"/>
<dbReference type="RefSeq" id="WP_026025877.1">
    <property type="nucleotide sequence ID" value="NZ_AJYK02000002.1"/>
</dbReference>
<dbReference type="InterPro" id="IPR025990">
    <property type="entry name" value="zinc_ribbon_bacterial"/>
</dbReference>
<dbReference type="EMBL" id="AJYK02000002">
    <property type="protein sequence ID" value="OEF30161.1"/>
    <property type="molecule type" value="Genomic_DNA"/>
</dbReference>
<dbReference type="STRING" id="1188252.A1QC_00360"/>
<proteinExistence type="predicted"/>
<dbReference type="PIRSF" id="PIRSF037225">
    <property type="entry name" value="UCP037225"/>
    <property type="match status" value="1"/>
</dbReference>
<dbReference type="InterPro" id="IPR017143">
    <property type="entry name" value="UCP037225"/>
</dbReference>
<keyword evidence="2" id="KW-1185">Reference proteome</keyword>
<gene>
    <name evidence="1" type="ORF">A1QC_00360</name>
</gene>
<evidence type="ECO:0000313" key="2">
    <source>
        <dbReference type="Proteomes" id="UP000094070"/>
    </source>
</evidence>
<dbReference type="OrthoDB" id="9814566at2"/>
<protein>
    <submittedName>
        <fullName evidence="1">Molybdopterin-guanine dinucleotide biosynthesis protein A</fullName>
    </submittedName>
</protein>
<dbReference type="Proteomes" id="UP000094070">
    <property type="component" value="Unassembled WGS sequence"/>
</dbReference>